<dbReference type="SUPFAM" id="SSF56176">
    <property type="entry name" value="FAD-binding/transporter-associated domain-like"/>
    <property type="match status" value="1"/>
</dbReference>
<keyword evidence="8 9" id="KW-0472">Membrane</keyword>
<proteinExistence type="inferred from homology"/>
<dbReference type="GO" id="GO:0055085">
    <property type="term" value="P:transmembrane transport"/>
    <property type="evidence" value="ECO:0007669"/>
    <property type="project" value="InterPro"/>
</dbReference>
<evidence type="ECO:0000256" key="6">
    <source>
        <dbReference type="ARBA" id="ARBA00022827"/>
    </source>
</evidence>
<dbReference type="AlphaFoldDB" id="A0A506Q3D0"/>
<feature type="binding site" evidence="11">
    <location>
        <position position="252"/>
    </location>
    <ligand>
        <name>FAD</name>
        <dbReference type="ChEBI" id="CHEBI:57692"/>
    </ligand>
</feature>
<dbReference type="Pfam" id="PF09330">
    <property type="entry name" value="Lact-deh-memb"/>
    <property type="match status" value="1"/>
</dbReference>
<comment type="subcellular location">
    <subcellularLocation>
        <location evidence="9">Cell inner membrane</location>
        <topology evidence="9">Peripheral membrane protein</topology>
        <orientation evidence="9">Cytoplasmic side</orientation>
    </subcellularLocation>
</comment>
<dbReference type="Gene3D" id="3.30.70.610">
    <property type="entry name" value="D-lactate dehydrogenase, cap domain, subdomain 1"/>
    <property type="match status" value="2"/>
</dbReference>
<name>A0A506Q3D0_9GAMM</name>
<dbReference type="FunFam" id="3.30.43.10:FF:000005">
    <property type="entry name" value="Quinone-dependent D-lactate dehydrogenase"/>
    <property type="match status" value="1"/>
</dbReference>
<dbReference type="FunFam" id="3.30.465.10:FF:000015">
    <property type="entry name" value="Quinone-dependent D-lactate dehydrogenase"/>
    <property type="match status" value="1"/>
</dbReference>
<dbReference type="GO" id="GO:0004458">
    <property type="term" value="F:D-lactate dehydrogenase (cytochrome) activity"/>
    <property type="evidence" value="ECO:0007669"/>
    <property type="project" value="UniProtKB-UniRule"/>
</dbReference>
<evidence type="ECO:0000256" key="7">
    <source>
        <dbReference type="ARBA" id="ARBA00023002"/>
    </source>
</evidence>
<keyword evidence="2 9" id="KW-1003">Cell membrane</keyword>
<evidence type="ECO:0000259" key="12">
    <source>
        <dbReference type="PROSITE" id="PS51387"/>
    </source>
</evidence>
<dbReference type="HAMAP" id="MF_02092">
    <property type="entry name" value="DLDH_Dld"/>
    <property type="match status" value="1"/>
</dbReference>
<organism evidence="13 14">
    <name type="scientific">Pantoea deleyi</name>
    <dbReference type="NCBI Taxonomy" id="470932"/>
    <lineage>
        <taxon>Bacteria</taxon>
        <taxon>Pseudomonadati</taxon>
        <taxon>Pseudomonadota</taxon>
        <taxon>Gammaproteobacteria</taxon>
        <taxon>Enterobacterales</taxon>
        <taxon>Erwiniaceae</taxon>
        <taxon>Pantoea</taxon>
    </lineage>
</organism>
<dbReference type="Proteomes" id="UP000317747">
    <property type="component" value="Unassembled WGS sequence"/>
</dbReference>
<evidence type="ECO:0000256" key="5">
    <source>
        <dbReference type="ARBA" id="ARBA00022719"/>
    </source>
</evidence>
<keyword evidence="5 9" id="KW-0874">Quinone</keyword>
<dbReference type="PROSITE" id="PS51387">
    <property type="entry name" value="FAD_PCMH"/>
    <property type="match status" value="1"/>
</dbReference>
<dbReference type="OrthoDB" id="9772552at2"/>
<dbReference type="GO" id="GO:0102029">
    <property type="term" value="F:D-lactate dehydrogenase (quinone) activity"/>
    <property type="evidence" value="ECO:0007669"/>
    <property type="project" value="UniProtKB-EC"/>
</dbReference>
<dbReference type="InterPro" id="IPR006094">
    <property type="entry name" value="Oxid_FAD_bind_N"/>
</dbReference>
<dbReference type="GO" id="GO:0022904">
    <property type="term" value="P:respiratory electron transport chain"/>
    <property type="evidence" value="ECO:0007669"/>
    <property type="project" value="InterPro"/>
</dbReference>
<feature type="binding site" evidence="9 11">
    <location>
        <begin position="79"/>
        <end position="80"/>
    </location>
    <ligand>
        <name>FAD</name>
        <dbReference type="ChEBI" id="CHEBI:57692"/>
    </ligand>
</feature>
<comment type="function">
    <text evidence="9 10">Catalyzes the oxidation of D-lactate to pyruvate.</text>
</comment>
<dbReference type="InterPro" id="IPR016173">
    <property type="entry name" value="D-lactate_DH_C-sub2"/>
</dbReference>
<sequence>MIPTSALLSDLRRLVGPAHLLTEPEQTARYRKGFRSGDGDALAVVFPGTLLELWRVLQALVKADVIILMQAANTGLTEGSTPHGNDYDRPLVIISTLRLDKLQLIDNGQQVLAFPGSTLYQLEKALKPLGREPHSVIGSSCIGASVLGGICNNSGGSLIKRGPAYSEMALFAQIDASGKLKLVNHLGIDLGSSPEEILGRLDDDRWQPGDVQHDGRHASDHDYADRVREVDADTPARYNADARRLFEASGCAGKLAVFAVRLDTFASEPQQQVFYIGTNDPGVLTDLRRHMLAHFTHLPVAGEYMHRDIYDIAEVYGKDTFLMIDKLGTDKMPLFFTLKGRVDAWLSKFSFIRPHFTDRLLQRLSRAFPVHLPKRMKQYRDRYEHHLMLKMSGEGVAEARNYLRDYFREGGGEFFECEGKEGAHAFLHRFAAAGAAVRYHAVHADEVEDILALDIALRRNDADWFENLPDEIRASLSHRLYYGHFFCHVFHQDYIVKKGVDVPALKAQMLAILQARGAEYPAEHNVGHLYQAKPQLAAFYRQLDPTNSFNPGIGKTSKQKGWAVKQG</sequence>
<feature type="binding site" evidence="9 11">
    <location>
        <position position="257"/>
    </location>
    <ligand>
        <name>FAD</name>
        <dbReference type="ChEBI" id="CHEBI:57692"/>
    </ligand>
</feature>
<feature type="binding site" evidence="9 11">
    <location>
        <position position="138"/>
    </location>
    <ligand>
        <name>FAD</name>
        <dbReference type="ChEBI" id="CHEBI:57692"/>
    </ligand>
</feature>
<evidence type="ECO:0000256" key="10">
    <source>
        <dbReference type="PIRNR" id="PIRNR000101"/>
    </source>
</evidence>
<dbReference type="InterPro" id="IPR036318">
    <property type="entry name" value="FAD-bd_PCMH-like_sf"/>
</dbReference>
<feature type="domain" description="FAD-binding PCMH-type" evidence="12">
    <location>
        <begin position="37"/>
        <end position="208"/>
    </location>
</feature>
<keyword evidence="7 9" id="KW-0560">Oxidoreductase</keyword>
<evidence type="ECO:0000313" key="14">
    <source>
        <dbReference type="Proteomes" id="UP000317747"/>
    </source>
</evidence>
<dbReference type="NCBIfam" id="NF008387">
    <property type="entry name" value="PRK11183.1"/>
    <property type="match status" value="1"/>
</dbReference>
<reference evidence="13 14" key="1">
    <citation type="submission" date="2019-06" db="EMBL/GenBank/DDBJ databases">
        <title>Taxogenomics and systematics of the genus Pantoea.</title>
        <authorList>
            <person name="Tambong J.T."/>
        </authorList>
    </citation>
    <scope>NUCLEOTIDE SEQUENCE [LARGE SCALE GENOMIC DNA]</scope>
    <source>
        <strain evidence="13 14">LMG 24200</strain>
    </source>
</reference>
<feature type="binding site" evidence="9 11">
    <location>
        <begin position="71"/>
        <end position="75"/>
    </location>
    <ligand>
        <name>FAD</name>
        <dbReference type="ChEBI" id="CHEBI:57692"/>
    </ligand>
</feature>
<dbReference type="EC" id="1.1.5.12" evidence="9"/>
<dbReference type="InterPro" id="IPR016166">
    <property type="entry name" value="FAD-bd_PCMH"/>
</dbReference>
<evidence type="ECO:0000256" key="1">
    <source>
        <dbReference type="ARBA" id="ARBA00001974"/>
    </source>
</evidence>
<dbReference type="GO" id="GO:0048038">
    <property type="term" value="F:quinone binding"/>
    <property type="evidence" value="ECO:0007669"/>
    <property type="project" value="UniProtKB-KW"/>
</dbReference>
<evidence type="ECO:0000256" key="2">
    <source>
        <dbReference type="ARBA" id="ARBA00022475"/>
    </source>
</evidence>
<dbReference type="InterPro" id="IPR016164">
    <property type="entry name" value="FAD-linked_Oxase-like_C"/>
</dbReference>
<evidence type="ECO:0000256" key="11">
    <source>
        <dbReference type="PIRSR" id="PIRSR000101-1"/>
    </source>
</evidence>
<protein>
    <recommendedName>
        <fullName evidence="9">Quinone-dependent D-lactate dehydrogenase</fullName>
        <ecNumber evidence="9">1.1.5.12</ecNumber>
    </recommendedName>
    <alternativeName>
        <fullName evidence="9">D-lactate dehydrogenase</fullName>
        <shortName evidence="9">D-LDH</shortName>
    </alternativeName>
</protein>
<keyword evidence="6 9" id="KW-0274">FAD</keyword>
<gene>
    <name evidence="9" type="primary">dld</name>
    <name evidence="13" type="ORF">FJW01_12925</name>
</gene>
<dbReference type="InterPro" id="IPR051264">
    <property type="entry name" value="FAD-oxidored/transferase_4"/>
</dbReference>
<dbReference type="InterPro" id="IPR015409">
    <property type="entry name" value="Lactate_DH_C"/>
</dbReference>
<dbReference type="Gene3D" id="3.30.1370.20">
    <property type="entry name" value="D-lactate dehydrogenase, cap domain, subdomain 2"/>
    <property type="match status" value="1"/>
</dbReference>
<dbReference type="FunFam" id="3.30.70.610:FF:000001">
    <property type="entry name" value="Quinone-dependent D-lactate dehydrogenase"/>
    <property type="match status" value="1"/>
</dbReference>
<dbReference type="SUPFAM" id="SSF55103">
    <property type="entry name" value="FAD-linked oxidases, C-terminal domain"/>
    <property type="match status" value="1"/>
</dbReference>
<evidence type="ECO:0000256" key="3">
    <source>
        <dbReference type="ARBA" id="ARBA00022519"/>
    </source>
</evidence>
<keyword evidence="14" id="KW-1185">Reference proteome</keyword>
<evidence type="ECO:0000256" key="8">
    <source>
        <dbReference type="ARBA" id="ARBA00023136"/>
    </source>
</evidence>
<dbReference type="RefSeq" id="WP_128085920.1">
    <property type="nucleotide sequence ID" value="NZ_CP071405.1"/>
</dbReference>
<feature type="binding site" evidence="9 11">
    <location>
        <position position="145"/>
    </location>
    <ligand>
        <name>FAD</name>
        <dbReference type="ChEBI" id="CHEBI:57692"/>
    </ligand>
</feature>
<comment type="catalytic activity">
    <reaction evidence="9 10">
        <text>(R)-lactate + a quinone = a quinol + pyruvate</text>
        <dbReference type="Rhea" id="RHEA:51468"/>
        <dbReference type="ChEBI" id="CHEBI:15361"/>
        <dbReference type="ChEBI" id="CHEBI:16004"/>
        <dbReference type="ChEBI" id="CHEBI:24646"/>
        <dbReference type="ChEBI" id="CHEBI:132124"/>
        <dbReference type="EC" id="1.1.5.12"/>
    </reaction>
</comment>
<dbReference type="Pfam" id="PF01565">
    <property type="entry name" value="FAD_binding_4"/>
    <property type="match status" value="1"/>
</dbReference>
<dbReference type="PIRSF" id="PIRSF000101">
    <property type="entry name" value="D-lactate_dh"/>
    <property type="match status" value="1"/>
</dbReference>
<comment type="similarity">
    <text evidence="9">Belongs to the quinone-dependent D-lactate dehydrogenase family.</text>
</comment>
<dbReference type="PANTHER" id="PTHR43716:SF1">
    <property type="entry name" value="D-2-HYDROXYGLUTARATE DEHYDROGENASE, MITOCHONDRIAL"/>
    <property type="match status" value="1"/>
</dbReference>
<dbReference type="GO" id="GO:0031234">
    <property type="term" value="C:extrinsic component of cytoplasmic side of plasma membrane"/>
    <property type="evidence" value="ECO:0007669"/>
    <property type="project" value="UniProtKB-UniRule"/>
</dbReference>
<dbReference type="PANTHER" id="PTHR43716">
    <property type="entry name" value="D-2-HYDROXYGLUTARATE DEHYDROGENASE, MITOCHONDRIAL"/>
    <property type="match status" value="1"/>
</dbReference>
<dbReference type="InterPro" id="IPR016169">
    <property type="entry name" value="FAD-bd_PCMH_sub2"/>
</dbReference>
<dbReference type="Gene3D" id="3.30.465.10">
    <property type="match status" value="1"/>
</dbReference>
<evidence type="ECO:0000256" key="9">
    <source>
        <dbReference type="HAMAP-Rule" id="MF_02092"/>
    </source>
</evidence>
<dbReference type="InterPro" id="IPR016167">
    <property type="entry name" value="FAD-bd_PCMH_sub1"/>
</dbReference>
<dbReference type="GO" id="GO:0006089">
    <property type="term" value="P:lactate metabolic process"/>
    <property type="evidence" value="ECO:0007669"/>
    <property type="project" value="UniProtKB-UniRule"/>
</dbReference>
<dbReference type="Gene3D" id="3.30.43.10">
    <property type="entry name" value="Uridine Diphospho-n-acetylenolpyruvylglucosamine Reductase, domain 2"/>
    <property type="match status" value="1"/>
</dbReference>
<dbReference type="InterPro" id="IPR016172">
    <property type="entry name" value="D-lactate_DH_C-sub1"/>
</dbReference>
<keyword evidence="3 9" id="KW-0997">Cell inner membrane</keyword>
<comment type="cofactor">
    <cofactor evidence="1 9 10 11">
        <name>FAD</name>
        <dbReference type="ChEBI" id="CHEBI:57692"/>
    </cofactor>
</comment>
<comment type="caution">
    <text evidence="13">The sequence shown here is derived from an EMBL/GenBank/DDBJ whole genome shotgun (WGS) entry which is preliminary data.</text>
</comment>
<dbReference type="InterPro" id="IPR012256">
    <property type="entry name" value="D_lactate_DH"/>
</dbReference>
<keyword evidence="4 9" id="KW-0285">Flavoprotein</keyword>
<feature type="binding site" evidence="9 11">
    <location>
        <position position="155"/>
    </location>
    <ligand>
        <name>FAD</name>
        <dbReference type="ChEBI" id="CHEBI:57692"/>
    </ligand>
</feature>
<accession>A0A506Q3D0</accession>
<evidence type="ECO:0000256" key="4">
    <source>
        <dbReference type="ARBA" id="ARBA00022630"/>
    </source>
</evidence>
<dbReference type="EMBL" id="VHJA01000060">
    <property type="protein sequence ID" value="TPV40603.1"/>
    <property type="molecule type" value="Genomic_DNA"/>
</dbReference>
<dbReference type="GO" id="GO:0071949">
    <property type="term" value="F:FAD binding"/>
    <property type="evidence" value="ECO:0007669"/>
    <property type="project" value="InterPro"/>
</dbReference>
<evidence type="ECO:0000313" key="13">
    <source>
        <dbReference type="EMBL" id="TPV40603.1"/>
    </source>
</evidence>